<proteinExistence type="predicted"/>
<dbReference type="PRINTS" id="PR00040">
    <property type="entry name" value="HTHMERR"/>
</dbReference>
<evidence type="ECO:0000256" key="2">
    <source>
        <dbReference type="ARBA" id="ARBA00023125"/>
    </source>
</evidence>
<dbReference type="InterPro" id="IPR047057">
    <property type="entry name" value="MerR_fam"/>
</dbReference>
<dbReference type="PROSITE" id="PS50937">
    <property type="entry name" value="HTH_MERR_2"/>
    <property type="match status" value="1"/>
</dbReference>
<evidence type="ECO:0000256" key="4">
    <source>
        <dbReference type="SAM" id="MobiDB-lite"/>
    </source>
</evidence>
<dbReference type="PANTHER" id="PTHR30204:SF94">
    <property type="entry name" value="HEAVY METAL-DEPENDENT TRANSCRIPTIONAL REGULATOR HI_0293-RELATED"/>
    <property type="match status" value="1"/>
</dbReference>
<dbReference type="PANTHER" id="PTHR30204">
    <property type="entry name" value="REDOX-CYCLING DRUG-SENSING TRANSCRIPTIONAL ACTIVATOR SOXR"/>
    <property type="match status" value="1"/>
</dbReference>
<evidence type="ECO:0000256" key="3">
    <source>
        <dbReference type="ARBA" id="ARBA00023163"/>
    </source>
</evidence>
<feature type="domain" description="HTH merR-type" evidence="5">
    <location>
        <begin position="1"/>
        <end position="68"/>
    </location>
</feature>
<sequence>MRIGELARRAGITPRALRFYEAQGLLPAGRSANGYRDYDEDDLRLVSEIQTLRTVGFTLEDTRPFVDCLRTGHESGDACPASVEVYRRKLDEVERCLRDLGAVRTALMDKLAEASARQDPCRLEPAGSAANTADSANTTDTADITETR</sequence>
<keyword evidence="2" id="KW-0238">DNA-binding</keyword>
<dbReference type="InterPro" id="IPR000551">
    <property type="entry name" value="MerR-type_HTH_dom"/>
</dbReference>
<dbReference type="CDD" id="cd01282">
    <property type="entry name" value="HTH_MerR-like_sg3"/>
    <property type="match status" value="1"/>
</dbReference>
<dbReference type="Pfam" id="PF13411">
    <property type="entry name" value="MerR_1"/>
    <property type="match status" value="1"/>
</dbReference>
<evidence type="ECO:0000313" key="7">
    <source>
        <dbReference type="Proteomes" id="UP001330812"/>
    </source>
</evidence>
<accession>A0ABZ1HYR1</accession>
<reference evidence="6 7" key="1">
    <citation type="journal article" date="2015" name="Int. J. Syst. Evol. Microbiol.">
        <title>Amycolatopsis rhabdoformis sp. nov., an actinomycete isolated from a tropical forest soil.</title>
        <authorList>
            <person name="Souza W.R."/>
            <person name="Silva R.E."/>
            <person name="Goodfellow M."/>
            <person name="Busarakam K."/>
            <person name="Figueiro F.S."/>
            <person name="Ferreira D."/>
            <person name="Rodrigues-Filho E."/>
            <person name="Moraes L.A.B."/>
            <person name="Zucchi T.D."/>
        </authorList>
    </citation>
    <scope>NUCLEOTIDE SEQUENCE [LARGE SCALE GENOMIC DNA]</scope>
    <source>
        <strain evidence="6 7">NCIMB 14900</strain>
    </source>
</reference>
<keyword evidence="3" id="KW-0804">Transcription</keyword>
<evidence type="ECO:0000259" key="5">
    <source>
        <dbReference type="PROSITE" id="PS50937"/>
    </source>
</evidence>
<evidence type="ECO:0000256" key="1">
    <source>
        <dbReference type="ARBA" id="ARBA00023015"/>
    </source>
</evidence>
<organism evidence="6 7">
    <name type="scientific">Amycolatopsis rhabdoformis</name>
    <dbReference type="NCBI Taxonomy" id="1448059"/>
    <lineage>
        <taxon>Bacteria</taxon>
        <taxon>Bacillati</taxon>
        <taxon>Actinomycetota</taxon>
        <taxon>Actinomycetes</taxon>
        <taxon>Pseudonocardiales</taxon>
        <taxon>Pseudonocardiaceae</taxon>
        <taxon>Amycolatopsis</taxon>
    </lineage>
</organism>
<feature type="compositionally biased region" description="Low complexity" evidence="4">
    <location>
        <begin position="128"/>
        <end position="142"/>
    </location>
</feature>
<gene>
    <name evidence="6" type="ORF">VSH64_26980</name>
</gene>
<dbReference type="SUPFAM" id="SSF46955">
    <property type="entry name" value="Putative DNA-binding domain"/>
    <property type="match status" value="1"/>
</dbReference>
<dbReference type="EMBL" id="CP142149">
    <property type="protein sequence ID" value="WSE26524.1"/>
    <property type="molecule type" value="Genomic_DNA"/>
</dbReference>
<dbReference type="InterPro" id="IPR009061">
    <property type="entry name" value="DNA-bd_dom_put_sf"/>
</dbReference>
<keyword evidence="7" id="KW-1185">Reference proteome</keyword>
<dbReference type="Proteomes" id="UP001330812">
    <property type="component" value="Chromosome"/>
</dbReference>
<feature type="region of interest" description="Disordered" evidence="4">
    <location>
        <begin position="114"/>
        <end position="148"/>
    </location>
</feature>
<protein>
    <submittedName>
        <fullName evidence="6">MerR family transcriptional regulator</fullName>
    </submittedName>
</protein>
<keyword evidence="1" id="KW-0805">Transcription regulation</keyword>
<dbReference type="Gene3D" id="1.10.1660.10">
    <property type="match status" value="1"/>
</dbReference>
<dbReference type="SMART" id="SM00422">
    <property type="entry name" value="HTH_MERR"/>
    <property type="match status" value="1"/>
</dbReference>
<dbReference type="PROSITE" id="PS00552">
    <property type="entry name" value="HTH_MERR_1"/>
    <property type="match status" value="1"/>
</dbReference>
<name>A0ABZ1HYR1_9PSEU</name>
<evidence type="ECO:0000313" key="6">
    <source>
        <dbReference type="EMBL" id="WSE26524.1"/>
    </source>
</evidence>
<dbReference type="RefSeq" id="WP_326565503.1">
    <property type="nucleotide sequence ID" value="NZ_CP142149.1"/>
</dbReference>